<dbReference type="SUPFAM" id="SSF81383">
    <property type="entry name" value="F-box domain"/>
    <property type="match status" value="1"/>
</dbReference>
<accession>A0A438JE51</accession>
<dbReference type="InterPro" id="IPR036047">
    <property type="entry name" value="F-box-like_dom_sf"/>
</dbReference>
<gene>
    <name evidence="2" type="primary">PP2B12_1</name>
    <name evidence="2" type="ORF">CK203_022667</name>
</gene>
<dbReference type="Pfam" id="PF14299">
    <property type="entry name" value="PP2"/>
    <property type="match status" value="1"/>
</dbReference>
<dbReference type="Pfam" id="PF00646">
    <property type="entry name" value="F-box"/>
    <property type="match status" value="1"/>
</dbReference>
<dbReference type="Proteomes" id="UP000288805">
    <property type="component" value="Unassembled WGS sequence"/>
</dbReference>
<protein>
    <submittedName>
        <fullName evidence="2">Putative F-box protein PP2-B12</fullName>
    </submittedName>
</protein>
<dbReference type="Gene3D" id="1.20.1280.50">
    <property type="match status" value="1"/>
</dbReference>
<dbReference type="InterPro" id="IPR001810">
    <property type="entry name" value="F-box_dom"/>
</dbReference>
<dbReference type="CDD" id="cd22162">
    <property type="entry name" value="F-box_AtSKIP3-like"/>
    <property type="match status" value="1"/>
</dbReference>
<comment type="caution">
    <text evidence="2">The sequence shown here is derived from an EMBL/GenBank/DDBJ whole genome shotgun (WGS) entry which is preliminary data.</text>
</comment>
<dbReference type="AlphaFoldDB" id="A0A438JE51"/>
<dbReference type="EMBL" id="QGNW01000046">
    <property type="protein sequence ID" value="RVX07229.1"/>
    <property type="molecule type" value="Genomic_DNA"/>
</dbReference>
<evidence type="ECO:0000259" key="1">
    <source>
        <dbReference type="PROSITE" id="PS50181"/>
    </source>
</evidence>
<dbReference type="PROSITE" id="PS50181">
    <property type="entry name" value="FBOX"/>
    <property type="match status" value="1"/>
</dbReference>
<reference evidence="2 3" key="1">
    <citation type="journal article" date="2018" name="PLoS Genet.">
        <title>Population sequencing reveals clonal diversity and ancestral inbreeding in the grapevine cultivar Chardonnay.</title>
        <authorList>
            <person name="Roach M.J."/>
            <person name="Johnson D.L."/>
            <person name="Bohlmann J."/>
            <person name="van Vuuren H.J."/>
            <person name="Jones S.J."/>
            <person name="Pretorius I.S."/>
            <person name="Schmidt S.A."/>
            <person name="Borneman A.R."/>
        </authorList>
    </citation>
    <scope>NUCLEOTIDE SEQUENCE [LARGE SCALE GENOMIC DNA]</scope>
    <source>
        <strain evidence="3">cv. Chardonnay</strain>
        <tissue evidence="2">Leaf</tissue>
    </source>
</reference>
<evidence type="ECO:0000313" key="3">
    <source>
        <dbReference type="Proteomes" id="UP000288805"/>
    </source>
</evidence>
<feature type="domain" description="F-box" evidence="1">
    <location>
        <begin position="17"/>
        <end position="63"/>
    </location>
</feature>
<dbReference type="PANTHER" id="PTHR32278:SF130">
    <property type="entry name" value="F-BOX DOMAIN-CONTAINING PROTEIN"/>
    <property type="match status" value="1"/>
</dbReference>
<sequence>METKSISQATSSKFGPGVDLSALPEGCIARILACTSPRDACRMSVVSPEFLSAAESDALWQTFLPDDYQEIIGGSSESSARLDFSSKKELFFRLCNSPLLIDGGKKSFWLDKESGKKCYMLAGRELTIIWSSIPMQSYRGISWNCWWRNYYLDPEHDTNPNSARLDGWYEVELGEFYNEGRDGEELEMSIMEVKTGNAKYGLLIEGIEIRPKFCS</sequence>
<evidence type="ECO:0000313" key="2">
    <source>
        <dbReference type="EMBL" id="RVX07229.1"/>
    </source>
</evidence>
<organism evidence="2 3">
    <name type="scientific">Vitis vinifera</name>
    <name type="common">Grape</name>
    <dbReference type="NCBI Taxonomy" id="29760"/>
    <lineage>
        <taxon>Eukaryota</taxon>
        <taxon>Viridiplantae</taxon>
        <taxon>Streptophyta</taxon>
        <taxon>Embryophyta</taxon>
        <taxon>Tracheophyta</taxon>
        <taxon>Spermatophyta</taxon>
        <taxon>Magnoliopsida</taxon>
        <taxon>eudicotyledons</taxon>
        <taxon>Gunneridae</taxon>
        <taxon>Pentapetalae</taxon>
        <taxon>rosids</taxon>
        <taxon>Vitales</taxon>
        <taxon>Vitaceae</taxon>
        <taxon>Viteae</taxon>
        <taxon>Vitis</taxon>
    </lineage>
</organism>
<name>A0A438JE51_VITVI</name>
<dbReference type="PANTHER" id="PTHR32278">
    <property type="entry name" value="F-BOX DOMAIN-CONTAINING PROTEIN"/>
    <property type="match status" value="1"/>
</dbReference>
<dbReference type="InterPro" id="IPR025886">
    <property type="entry name" value="PP2-like"/>
</dbReference>
<proteinExistence type="predicted"/>